<feature type="region of interest" description="Disordered" evidence="1">
    <location>
        <begin position="1"/>
        <end position="20"/>
    </location>
</feature>
<feature type="region of interest" description="Disordered" evidence="1">
    <location>
        <begin position="39"/>
        <end position="79"/>
    </location>
</feature>
<organism evidence="2 3">
    <name type="scientific">Portunus trituberculatus</name>
    <name type="common">Swimming crab</name>
    <name type="synonym">Neptunus trituberculatus</name>
    <dbReference type="NCBI Taxonomy" id="210409"/>
    <lineage>
        <taxon>Eukaryota</taxon>
        <taxon>Metazoa</taxon>
        <taxon>Ecdysozoa</taxon>
        <taxon>Arthropoda</taxon>
        <taxon>Crustacea</taxon>
        <taxon>Multicrustacea</taxon>
        <taxon>Malacostraca</taxon>
        <taxon>Eumalacostraca</taxon>
        <taxon>Eucarida</taxon>
        <taxon>Decapoda</taxon>
        <taxon>Pleocyemata</taxon>
        <taxon>Brachyura</taxon>
        <taxon>Eubrachyura</taxon>
        <taxon>Portunoidea</taxon>
        <taxon>Portunidae</taxon>
        <taxon>Portuninae</taxon>
        <taxon>Portunus</taxon>
    </lineage>
</organism>
<dbReference type="EMBL" id="VSRR010006812">
    <property type="protein sequence ID" value="MPC45617.1"/>
    <property type="molecule type" value="Genomic_DNA"/>
</dbReference>
<dbReference type="PROSITE" id="PS51257">
    <property type="entry name" value="PROKAR_LIPOPROTEIN"/>
    <property type="match status" value="1"/>
</dbReference>
<evidence type="ECO:0000313" key="3">
    <source>
        <dbReference type="Proteomes" id="UP000324222"/>
    </source>
</evidence>
<feature type="compositionally biased region" description="Polar residues" evidence="1">
    <location>
        <begin position="9"/>
        <end position="20"/>
    </location>
</feature>
<feature type="compositionally biased region" description="Basic and acidic residues" evidence="1">
    <location>
        <begin position="63"/>
        <end position="79"/>
    </location>
</feature>
<dbReference type="Proteomes" id="UP000324222">
    <property type="component" value="Unassembled WGS sequence"/>
</dbReference>
<reference evidence="2 3" key="1">
    <citation type="submission" date="2019-05" db="EMBL/GenBank/DDBJ databases">
        <title>Another draft genome of Portunus trituberculatus and its Hox gene families provides insights of decapod evolution.</title>
        <authorList>
            <person name="Jeong J.-H."/>
            <person name="Song I."/>
            <person name="Kim S."/>
            <person name="Choi T."/>
            <person name="Kim D."/>
            <person name="Ryu S."/>
            <person name="Kim W."/>
        </authorList>
    </citation>
    <scope>NUCLEOTIDE SEQUENCE [LARGE SCALE GENOMIC DNA]</scope>
    <source>
        <tissue evidence="2">Muscle</tissue>
    </source>
</reference>
<protein>
    <submittedName>
        <fullName evidence="2">Uncharacterized protein</fullName>
    </submittedName>
</protein>
<sequence>MAPKHQKDLANTPSILATSGCSRRTRGSLALGCRETWRPVGNSSCLSELRRAPSGPGDSEALEFCHPEQEGRGEPSRTR</sequence>
<keyword evidence="3" id="KW-1185">Reference proteome</keyword>
<evidence type="ECO:0000313" key="2">
    <source>
        <dbReference type="EMBL" id="MPC45617.1"/>
    </source>
</evidence>
<evidence type="ECO:0000256" key="1">
    <source>
        <dbReference type="SAM" id="MobiDB-lite"/>
    </source>
</evidence>
<name>A0A5B7FJD9_PORTR</name>
<accession>A0A5B7FJD9</accession>
<proteinExistence type="predicted"/>
<dbReference type="AlphaFoldDB" id="A0A5B7FJD9"/>
<gene>
    <name evidence="2" type="ORF">E2C01_039322</name>
</gene>
<comment type="caution">
    <text evidence="2">The sequence shown here is derived from an EMBL/GenBank/DDBJ whole genome shotgun (WGS) entry which is preliminary data.</text>
</comment>